<protein>
    <submittedName>
        <fullName evidence="1">Uncharacterized protein</fullName>
    </submittedName>
</protein>
<sequence>MPVKVAIDDMRRSDQLLHYAAAAQLEHVRSETGYTHEKVGKNLGIDKTNFARLLQNPTDDFLHDLDEAVMTLVPALDRTGGLSALAVRLRRLGTRNALTARLPPRWRRRVLRRQASDELDWLSKASGLLAKLLAVPDHAKQVCERNSAELSDIVQRLILIGAAPPTPDNIDALIMLGSIAGTPAAFDVVGPTLEQALSTHPLGFRMWRSVTSIVRLNETEADAAPIIRPWVQAQVEAAEEWRARSLFPARSLDLELAIVVPAAWSPAGEDDWVSQALRERSKNTEATVRERGTAAFGLWQRALRGDDAGHQAETARFLRGLIDDFKAEAEAGDVLLGLNWVATTLAQSIEGKNAVPPGWPPTEDPCLRTVRAAAAALRSPSVPTPILEPTKRLIEHALLQNAGVYRRNAVDTLLAGGYTGPVISALNLALTNVNTQAWLKCRALFVISFLQDRERNTELILGKACKRAKKQFDASLTHGAPVPRSIASELHDALFAVGDCFGAVGAQAQSRRLRHLLDKDLDDLLLRTKDLLRRPDADTALVRVARGAAYLVAVTAQTGDRTSKPMLESLADHPDSATKDLAEWALKRFDARGDRVRPLYDTL</sequence>
<comment type="caution">
    <text evidence="1">The sequence shown here is derived from an EMBL/GenBank/DDBJ whole genome shotgun (WGS) entry which is preliminary data.</text>
</comment>
<evidence type="ECO:0000313" key="2">
    <source>
        <dbReference type="Proteomes" id="UP000647172"/>
    </source>
</evidence>
<dbReference type="AlphaFoldDB" id="A0A919JEX0"/>
<organism evidence="1 2">
    <name type="scientific">Actinoplanes nipponensis</name>
    <dbReference type="NCBI Taxonomy" id="135950"/>
    <lineage>
        <taxon>Bacteria</taxon>
        <taxon>Bacillati</taxon>
        <taxon>Actinomycetota</taxon>
        <taxon>Actinomycetes</taxon>
        <taxon>Micromonosporales</taxon>
        <taxon>Micromonosporaceae</taxon>
        <taxon>Actinoplanes</taxon>
    </lineage>
</organism>
<reference evidence="1" key="1">
    <citation type="submission" date="2021-01" db="EMBL/GenBank/DDBJ databases">
        <title>Whole genome shotgun sequence of Actinoplanes nipponensis NBRC 14063.</title>
        <authorList>
            <person name="Komaki H."/>
            <person name="Tamura T."/>
        </authorList>
    </citation>
    <scope>NUCLEOTIDE SEQUENCE</scope>
    <source>
        <strain evidence="1">NBRC 14063</strain>
    </source>
</reference>
<gene>
    <name evidence="1" type="ORF">Ani05nite_12760</name>
</gene>
<proteinExistence type="predicted"/>
<keyword evidence="2" id="KW-1185">Reference proteome</keyword>
<name>A0A919JEX0_9ACTN</name>
<dbReference type="EMBL" id="BOMQ01000017">
    <property type="protein sequence ID" value="GIE47742.1"/>
    <property type="molecule type" value="Genomic_DNA"/>
</dbReference>
<evidence type="ECO:0000313" key="1">
    <source>
        <dbReference type="EMBL" id="GIE47742.1"/>
    </source>
</evidence>
<dbReference type="Proteomes" id="UP000647172">
    <property type="component" value="Unassembled WGS sequence"/>
</dbReference>
<accession>A0A919JEX0</accession>